<keyword evidence="4" id="KW-0175">Coiled coil</keyword>
<dbReference type="EMBL" id="CP003828">
    <property type="protein sequence ID" value="AGV14600.1"/>
    <property type="molecule type" value="Genomic_DNA"/>
</dbReference>
<evidence type="ECO:0000256" key="3">
    <source>
        <dbReference type="ARBA" id="ARBA00023242"/>
    </source>
</evidence>
<evidence type="ECO:0000313" key="8">
    <source>
        <dbReference type="Proteomes" id="UP000010091"/>
    </source>
</evidence>
<keyword evidence="8" id="KW-1185">Reference proteome</keyword>
<accession>J9VRF3</accession>
<comment type="subcellular location">
    <subcellularLocation>
        <location evidence="1">Nucleus</location>
    </subcellularLocation>
</comment>
<feature type="domain" description="DNA endonuclease activator Ctp1 C-terminal" evidence="6">
    <location>
        <begin position="548"/>
        <end position="637"/>
    </location>
</feature>
<evidence type="ECO:0000256" key="2">
    <source>
        <dbReference type="ARBA" id="ARBA00022763"/>
    </source>
</evidence>
<name>J9VRF3_CRYN9</name>
<evidence type="ECO:0000256" key="1">
    <source>
        <dbReference type="ARBA" id="ARBA00004123"/>
    </source>
</evidence>
<dbReference type="PANTHER" id="PTHR15107">
    <property type="entry name" value="RETINOBLASTOMA BINDING PROTEIN 8"/>
    <property type="match status" value="1"/>
</dbReference>
<feature type="compositionally biased region" description="Polar residues" evidence="5">
    <location>
        <begin position="306"/>
        <end position="318"/>
    </location>
</feature>
<dbReference type="EMBL" id="CP003828">
    <property type="protein sequence ID" value="AFR97032.2"/>
    <property type="molecule type" value="Genomic_DNA"/>
</dbReference>
<dbReference type="RefSeq" id="XP_012051481.1">
    <property type="nucleotide sequence ID" value="XM_012196091.1"/>
</dbReference>
<keyword evidence="2" id="KW-0227">DNA damage</keyword>
<feature type="region of interest" description="Disordered" evidence="5">
    <location>
        <begin position="192"/>
        <end position="212"/>
    </location>
</feature>
<evidence type="ECO:0000259" key="6">
    <source>
        <dbReference type="Pfam" id="PF08573"/>
    </source>
</evidence>
<dbReference type="InterPro" id="IPR013882">
    <property type="entry name" value="Ctp1_C"/>
</dbReference>
<reference evidence="7" key="2">
    <citation type="submission" date="2012-09" db="EMBL/GenBank/DDBJ databases">
        <authorList>
            <consortium name="The Broad Institute Genome Sequencing Platform"/>
            <person name="Birren B."/>
            <person name="Cuomo C."/>
            <person name="Gargeya S."/>
            <person name="Jaffe D."/>
            <person name="Young S.K."/>
            <person name="Wortman J."/>
            <person name="Zeng Q."/>
            <person name="Alvarado L."/>
            <person name="Dietrich F."/>
            <person name="Allen A."/>
            <person name="Stajich J.E."/>
            <person name="Heitman J."/>
            <person name="Kronstad J."/>
        </authorList>
    </citation>
    <scope>NUCLEOTIDE SEQUENCE</scope>
    <source>
        <strain evidence="7">H99</strain>
    </source>
</reference>
<dbReference type="InterPro" id="IPR033316">
    <property type="entry name" value="RBBP8-like"/>
</dbReference>
<dbReference type="Proteomes" id="UP000010091">
    <property type="component" value="Chromosome 9"/>
</dbReference>
<feature type="compositionally biased region" description="Basic and acidic residues" evidence="5">
    <location>
        <begin position="640"/>
        <end position="665"/>
    </location>
</feature>
<dbReference type="GO" id="GO:0010792">
    <property type="term" value="P:DNA double-strand break processing involved in repair via single-strand annealing"/>
    <property type="evidence" value="ECO:0007669"/>
    <property type="project" value="TreeGrafter"/>
</dbReference>
<organism evidence="7 8">
    <name type="scientific">Cryptococcus neoformans (strain H99 / ATCC 208821 / CBS 10515 / FGSC 9487)</name>
    <name type="common">Cryptococcus neoformans var. grubii serotype A</name>
    <dbReference type="NCBI Taxonomy" id="235443"/>
    <lineage>
        <taxon>Eukaryota</taxon>
        <taxon>Fungi</taxon>
        <taxon>Dikarya</taxon>
        <taxon>Basidiomycota</taxon>
        <taxon>Agaricomycotina</taxon>
        <taxon>Tremellomycetes</taxon>
        <taxon>Tremellales</taxon>
        <taxon>Cryptococcaceae</taxon>
        <taxon>Cryptococcus</taxon>
        <taxon>Cryptococcus neoformans species complex</taxon>
    </lineage>
</organism>
<dbReference type="AlphaFoldDB" id="J9VRF3"/>
<proteinExistence type="predicted"/>
<sequence length="673" mass="75911">MDTPKRNRLLTRTQKDTERASRWWNEGIKASASASCDLPSVLNSPSKRNHAMEEEIKRLNEEVIAAKDGYERQLEGEAKISMSLRDRIGRLEEKFRKEKAKVELAQIKENEMKISLELLEDQLKREREDWSKDINDLKATLAKERDEKRRVQEEIHRLKEGTSRSTEASAPPLSDVFMSSRALQPINANIPTSLASTAPSTPSRKIAAHPPSPSALRKAYAHLESQHKALKAAYDKLQERHERDMKYLKIYAAVVADREERRREKRAEKRVQRSTRKNNTPSESFNHEGNPPAIVHQDRDGVGPTMSGTTASNETDTSGAIEVTDTEMDTDNVALNNATKNDQPTSFGAPKMLNMTLRQVLVPTTPGTPALAQPKNQNRASSWLATPQPPAPSTSLTHEGNHPDPDLFSPPDKASAVTTPSAFSRNLVRDRLGESSLRKTVVSRALGTEVPNPLTLRSETSSASTPGPSSIRGDSSGAKRKAIDLEGLSPAEKAAQRRLINKLPASEKRELYKEYKKGGRYMVLEALEQRATEEFEIDPAQNKGAAFAFHDVKRKKTERMQMHGGECECCKGYYEAVGVMPKFYQAPTWKDQGQVEEEDGEQKMREHLNKVSRHREDWVKPPTPPGYWQIGFPTTQEVEEQNRKADEMARERDEKIRKEAMQKDGKWRKKSKV</sequence>
<feature type="region of interest" description="Disordered" evidence="5">
    <location>
        <begin position="448"/>
        <end position="479"/>
    </location>
</feature>
<feature type="region of interest" description="Disordered" evidence="5">
    <location>
        <begin position="610"/>
        <end position="673"/>
    </location>
</feature>
<feature type="compositionally biased region" description="Basic and acidic residues" evidence="5">
    <location>
        <begin position="610"/>
        <end position="619"/>
    </location>
</feature>
<dbReference type="HOGENOM" id="CLU_026387_0_0_1"/>
<dbReference type="PANTHER" id="PTHR15107:SF0">
    <property type="entry name" value="DNA ENDONUCLEASE ACTIVATOR CTP1 C-TERMINAL DOMAIN-CONTAINING PROTEIN"/>
    <property type="match status" value="1"/>
</dbReference>
<feature type="region of interest" description="Disordered" evidence="5">
    <location>
        <begin position="258"/>
        <end position="318"/>
    </location>
</feature>
<feature type="coiled-coil region" evidence="4">
    <location>
        <begin position="49"/>
        <end position="161"/>
    </location>
</feature>
<evidence type="ECO:0000313" key="7">
    <source>
        <dbReference type="EMBL" id="AFR97032.2"/>
    </source>
</evidence>
<protein>
    <recommendedName>
        <fullName evidence="6">DNA endonuclease activator Ctp1 C-terminal domain-containing protein</fullName>
    </recommendedName>
</protein>
<feature type="compositionally biased region" description="Polar residues" evidence="5">
    <location>
        <begin position="374"/>
        <end position="385"/>
    </location>
</feature>
<dbReference type="GO" id="GO:0003684">
    <property type="term" value="F:damaged DNA binding"/>
    <property type="evidence" value="ECO:0007669"/>
    <property type="project" value="TreeGrafter"/>
</dbReference>
<feature type="compositionally biased region" description="Polar residues" evidence="5">
    <location>
        <begin position="455"/>
        <end position="468"/>
    </location>
</feature>
<dbReference type="VEuPathDB" id="FungiDB:CNAG_04301"/>
<dbReference type="GeneID" id="23887736"/>
<dbReference type="KEGG" id="cng:CNAG_04301"/>
<reference evidence="7" key="1">
    <citation type="submission" date="2012-09" db="EMBL/GenBank/DDBJ databases">
        <title>The Genome Sequence of Cryptococcus neoformans grubii H99.</title>
        <authorList>
            <consortium name="The Broad Institute Genomics Platform"/>
            <person name="Cuomo C."/>
            <person name="Janbon G.J."/>
            <person name="Paulet D."/>
            <person name="Neuveglise C."/>
            <person name="Dietrich F."/>
            <person name="Allen A."/>
            <person name="Stajich J.S."/>
            <person name="Heitman J."/>
            <person name="Kronstad J."/>
            <person name="Walker B."/>
            <person name="Young S.K."/>
            <person name="Zeng Q."/>
            <person name="Gargeya S."/>
            <person name="Fitzgerald M."/>
            <person name="Haas B."/>
            <person name="Abouelleil A."/>
            <person name="Allen A."/>
            <person name="Alvarado L."/>
            <person name="Chapman S.B."/>
            <person name="Gainer-Dewar J."/>
            <person name="Goldberg J."/>
            <person name="Griggs A."/>
            <person name="Gujja S."/>
            <person name="Hansen M."/>
            <person name="Howarth C."/>
            <person name="Imamovic A."/>
            <person name="Ireland A."/>
            <person name="Larimer J."/>
            <person name="McCowan C."/>
            <person name="Murphy C."/>
            <person name="Pearson M.D."/>
            <person name="Poon T."/>
            <person name="Priest M."/>
            <person name="Roberts A.D."/>
            <person name="Saif S."/>
            <person name="Shea T.D."/>
            <person name="Sykes S.N."/>
            <person name="Wortman J."/>
            <person name="Nusbaum C."/>
            <person name="Birren B."/>
        </authorList>
    </citation>
    <scope>NUCLEOTIDE SEQUENCE</scope>
    <source>
        <strain>H99</strain>
    </source>
</reference>
<dbReference type="RefSeq" id="XP_012051721.1">
    <property type="nucleotide sequence ID" value="XM_012196331.1"/>
</dbReference>
<reference evidence="7 8" key="3">
    <citation type="journal article" date="2014" name="PLoS Genet.">
        <title>Analysis of the genome and transcriptome of Cryptococcus neoformans var. grubii reveals complex RNA expression and microevolution leading to virulence attenuation.</title>
        <authorList>
            <person name="Janbon G."/>
            <person name="Ormerod K.L."/>
            <person name="Paulet D."/>
            <person name="Byrnes E.J.III."/>
            <person name="Yadav V."/>
            <person name="Chatterjee G."/>
            <person name="Mullapudi N."/>
            <person name="Hon C.C."/>
            <person name="Billmyre R.B."/>
            <person name="Brunel F."/>
            <person name="Bahn Y.S."/>
            <person name="Chen W."/>
            <person name="Chen Y."/>
            <person name="Chow E.W."/>
            <person name="Coppee J.Y."/>
            <person name="Floyd-Averette A."/>
            <person name="Gaillardin C."/>
            <person name="Gerik K.J."/>
            <person name="Goldberg J."/>
            <person name="Gonzalez-Hilarion S."/>
            <person name="Gujja S."/>
            <person name="Hamlin J.L."/>
            <person name="Hsueh Y.P."/>
            <person name="Ianiri G."/>
            <person name="Jones S."/>
            <person name="Kodira C.D."/>
            <person name="Kozubowski L."/>
            <person name="Lam W."/>
            <person name="Marra M."/>
            <person name="Mesner L.D."/>
            <person name="Mieczkowski P.A."/>
            <person name="Moyrand F."/>
            <person name="Nielsen K."/>
            <person name="Proux C."/>
            <person name="Rossignol T."/>
            <person name="Schein J.E."/>
            <person name="Sun S."/>
            <person name="Wollschlaeger C."/>
            <person name="Wood I.A."/>
            <person name="Zeng Q."/>
            <person name="Neuveglise C."/>
            <person name="Newlon C.S."/>
            <person name="Perfect J.R."/>
            <person name="Lodge J.K."/>
            <person name="Idnurm A."/>
            <person name="Stajich J.E."/>
            <person name="Kronstad J.W."/>
            <person name="Sanyal K."/>
            <person name="Heitman J."/>
            <person name="Fraser J.A."/>
            <person name="Cuomo C.A."/>
            <person name="Dietrich F.S."/>
        </authorList>
    </citation>
    <scope>NUCLEOTIDE SEQUENCE [LARGE SCALE GENOMIC DNA]</scope>
    <source>
        <strain evidence="7">H99</strain>
        <strain evidence="8">H99 / ATCC 208821 / CBS 10515 / FGSC 9487</strain>
    </source>
</reference>
<feature type="compositionally biased region" description="Basic and acidic residues" evidence="5">
    <location>
        <begin position="258"/>
        <end position="271"/>
    </location>
</feature>
<dbReference type="OrthoDB" id="5801062at2759"/>
<feature type="region of interest" description="Disordered" evidence="5">
    <location>
        <begin position="364"/>
        <end position="422"/>
    </location>
</feature>
<dbReference type="Pfam" id="PF08573">
    <property type="entry name" value="SAE2"/>
    <property type="match status" value="1"/>
</dbReference>
<feature type="compositionally biased region" description="Low complexity" evidence="5">
    <location>
        <begin position="192"/>
        <end position="203"/>
    </location>
</feature>
<keyword evidence="3" id="KW-0539">Nucleus</keyword>
<gene>
    <name evidence="7" type="ORF">CNAG_04301</name>
</gene>
<dbReference type="GO" id="GO:0005634">
    <property type="term" value="C:nucleus"/>
    <property type="evidence" value="ECO:0007669"/>
    <property type="project" value="UniProtKB-SubCell"/>
</dbReference>
<evidence type="ECO:0000256" key="4">
    <source>
        <dbReference type="SAM" id="Coils"/>
    </source>
</evidence>
<evidence type="ECO:0000256" key="5">
    <source>
        <dbReference type="SAM" id="MobiDB-lite"/>
    </source>
</evidence>